<comment type="caution">
    <text evidence="3">The sequence shown here is derived from an EMBL/GenBank/DDBJ whole genome shotgun (WGS) entry which is preliminary data.</text>
</comment>
<feature type="transmembrane region" description="Helical" evidence="2">
    <location>
        <begin position="50"/>
        <end position="70"/>
    </location>
</feature>
<dbReference type="Proteomes" id="UP000188879">
    <property type="component" value="Unassembled WGS sequence"/>
</dbReference>
<reference evidence="3 4" key="1">
    <citation type="submission" date="2016-10" db="EMBL/GenBank/DDBJ databases">
        <title>Draft Genome sequence of Roseomonas sp. strain M3.</title>
        <authorList>
            <person name="Subhash Y."/>
            <person name="Lee S."/>
        </authorList>
    </citation>
    <scope>NUCLEOTIDE SEQUENCE [LARGE SCALE GENOMIC DNA]</scope>
    <source>
        <strain evidence="3 4">M3</strain>
    </source>
</reference>
<evidence type="ECO:0000256" key="2">
    <source>
        <dbReference type="SAM" id="Phobius"/>
    </source>
</evidence>
<keyword evidence="2" id="KW-0472">Membrane</keyword>
<sequence length="78" mass="7755">MDQARIAATPDAGAEGTPPQPLHPAEMKARVALTLGGGRSFVATARTTPAGLVAAGVLVSSILLSVALLVRVAKPGGR</sequence>
<keyword evidence="2" id="KW-1133">Transmembrane helix</keyword>
<dbReference type="EMBL" id="MLCO01000353">
    <property type="protein sequence ID" value="ONG45379.1"/>
    <property type="molecule type" value="Genomic_DNA"/>
</dbReference>
<accession>A0A1V2GUI3</accession>
<gene>
    <name evidence="3" type="ORF">BKE38_26555</name>
</gene>
<keyword evidence="2" id="KW-0812">Transmembrane</keyword>
<protein>
    <submittedName>
        <fullName evidence="3">Uncharacterized protein</fullName>
    </submittedName>
</protein>
<dbReference type="RefSeq" id="WP_076960278.1">
    <property type="nucleotide sequence ID" value="NZ_MLCO01000353.1"/>
</dbReference>
<evidence type="ECO:0000256" key="1">
    <source>
        <dbReference type="SAM" id="MobiDB-lite"/>
    </source>
</evidence>
<organism evidence="3 4">
    <name type="scientific">Teichococcus deserti</name>
    <dbReference type="NCBI Taxonomy" id="1817963"/>
    <lineage>
        <taxon>Bacteria</taxon>
        <taxon>Pseudomonadati</taxon>
        <taxon>Pseudomonadota</taxon>
        <taxon>Alphaproteobacteria</taxon>
        <taxon>Acetobacterales</taxon>
        <taxon>Roseomonadaceae</taxon>
        <taxon>Roseomonas</taxon>
    </lineage>
</organism>
<dbReference type="AlphaFoldDB" id="A0A1V2GUI3"/>
<proteinExistence type="predicted"/>
<feature type="region of interest" description="Disordered" evidence="1">
    <location>
        <begin position="1"/>
        <end position="23"/>
    </location>
</feature>
<keyword evidence="4" id="KW-1185">Reference proteome</keyword>
<name>A0A1V2GUI3_9PROT</name>
<evidence type="ECO:0000313" key="4">
    <source>
        <dbReference type="Proteomes" id="UP000188879"/>
    </source>
</evidence>
<evidence type="ECO:0000313" key="3">
    <source>
        <dbReference type="EMBL" id="ONG45379.1"/>
    </source>
</evidence>